<evidence type="ECO:0000256" key="2">
    <source>
        <dbReference type="ARBA" id="ARBA00005268"/>
    </source>
</evidence>
<keyword evidence="3 6" id="KW-0812">Transmembrane</keyword>
<accession>A0AB33ILK8</accession>
<evidence type="ECO:0000256" key="5">
    <source>
        <dbReference type="ARBA" id="ARBA00023136"/>
    </source>
</evidence>
<feature type="transmembrane region" description="Helical" evidence="6">
    <location>
        <begin position="89"/>
        <end position="113"/>
    </location>
</feature>
<dbReference type="PANTHER" id="PTHR30028:SF0">
    <property type="entry name" value="PROTEIN ALUMINUM SENSITIVE 3"/>
    <property type="match status" value="1"/>
</dbReference>
<protein>
    <submittedName>
        <fullName evidence="7">ABC transporter permease</fullName>
    </submittedName>
</protein>
<dbReference type="InterPro" id="IPR005226">
    <property type="entry name" value="UPF0014_fam"/>
</dbReference>
<feature type="transmembrane region" description="Helical" evidence="6">
    <location>
        <begin position="37"/>
        <end position="57"/>
    </location>
</feature>
<proteinExistence type="inferred from homology"/>
<dbReference type="Pfam" id="PF03649">
    <property type="entry name" value="UPF0014"/>
    <property type="match status" value="1"/>
</dbReference>
<feature type="transmembrane region" description="Helical" evidence="6">
    <location>
        <begin position="186"/>
        <end position="208"/>
    </location>
</feature>
<dbReference type="AlphaFoldDB" id="A0AB33ILK8"/>
<feature type="transmembrane region" description="Helical" evidence="6">
    <location>
        <begin position="119"/>
        <end position="138"/>
    </location>
</feature>
<dbReference type="EMBL" id="AP035785">
    <property type="protein sequence ID" value="BFO70224.1"/>
    <property type="molecule type" value="Genomic_DNA"/>
</dbReference>
<evidence type="ECO:0000256" key="6">
    <source>
        <dbReference type="SAM" id="Phobius"/>
    </source>
</evidence>
<organism evidence="7">
    <name type="scientific">Prevotella sp. GTC17253</name>
    <dbReference type="NCBI Taxonomy" id="3236793"/>
    <lineage>
        <taxon>Bacteria</taxon>
        <taxon>Pseudomonadati</taxon>
        <taxon>Bacteroidota</taxon>
        <taxon>Bacteroidia</taxon>
        <taxon>Bacteroidales</taxon>
        <taxon>Prevotellaceae</taxon>
        <taxon>Prevotella</taxon>
    </lineage>
</organism>
<sequence>MAITIGGLIAGLVLLMIPLFVIYRFNLGLLRQLAVSVAKMVVYVGLLGIFVGVLMRWDSVVLNILWVLLVAVLGASSVLMRAKLNVARFIVPVSVGLFTAALVVGLYFVFLVLKPQSPLSAQFFLPLTGLLLGAMLEVNAKALHIYYIGIRNHHQLYDYLLGNGATHGEAVGYFVRRALQRSLTPCLSRMALIVVAHAPVMMWMLLLAGVDIWTAVGLEILVHVAALAGVCISMVVTLFVARRYAFDGYGRLKNVA</sequence>
<keyword evidence="4 6" id="KW-1133">Transmembrane helix</keyword>
<evidence type="ECO:0000313" key="7">
    <source>
        <dbReference type="EMBL" id="BFO70224.1"/>
    </source>
</evidence>
<comment type="similarity">
    <text evidence="2">Belongs to the UPF0014 family.</text>
</comment>
<evidence type="ECO:0000256" key="4">
    <source>
        <dbReference type="ARBA" id="ARBA00022989"/>
    </source>
</evidence>
<evidence type="ECO:0000256" key="1">
    <source>
        <dbReference type="ARBA" id="ARBA00004141"/>
    </source>
</evidence>
<dbReference type="GO" id="GO:0005886">
    <property type="term" value="C:plasma membrane"/>
    <property type="evidence" value="ECO:0007669"/>
    <property type="project" value="TreeGrafter"/>
</dbReference>
<gene>
    <name evidence="7" type="ORF">GTC17253_01900</name>
</gene>
<feature type="transmembrane region" description="Helical" evidence="6">
    <location>
        <begin position="6"/>
        <end position="25"/>
    </location>
</feature>
<keyword evidence="5 6" id="KW-0472">Membrane</keyword>
<feature type="transmembrane region" description="Helical" evidence="6">
    <location>
        <begin position="220"/>
        <end position="241"/>
    </location>
</feature>
<evidence type="ECO:0000256" key="3">
    <source>
        <dbReference type="ARBA" id="ARBA00022692"/>
    </source>
</evidence>
<reference evidence="7" key="1">
    <citation type="submission" date="2024-07" db="EMBL/GenBank/DDBJ databases">
        <title>Complete genome sequence of Prevotella sp. YM-2024 GTC17253.</title>
        <authorList>
            <person name="Hayashi M."/>
            <person name="Muto Y."/>
            <person name="Tanaka K."/>
            <person name="Niwa H."/>
        </authorList>
    </citation>
    <scope>NUCLEOTIDE SEQUENCE</scope>
    <source>
        <strain evidence="7">GTC17253</strain>
    </source>
</reference>
<dbReference type="PANTHER" id="PTHR30028">
    <property type="entry name" value="UPF0014 INNER MEMBRANE PROTEIN YBBM-RELATED"/>
    <property type="match status" value="1"/>
</dbReference>
<name>A0AB33ILK8_9BACT</name>
<comment type="subcellular location">
    <subcellularLocation>
        <location evidence="1">Membrane</location>
        <topology evidence="1">Multi-pass membrane protein</topology>
    </subcellularLocation>
</comment>
<feature type="transmembrane region" description="Helical" evidence="6">
    <location>
        <begin position="63"/>
        <end position="82"/>
    </location>
</feature>